<reference evidence="1" key="1">
    <citation type="submission" date="2023-03" db="EMBL/GenBank/DDBJ databases">
        <title>Multiphase analysis and comparison of six strains from genera Psychromarinibacter, Lutimaribacter, and Maritimibacter, including a novel species: Psychromarinibacter sediminicola sp. nov.</title>
        <authorList>
            <person name="Wang Y.-H."/>
            <person name="Ye M.-Q."/>
            <person name="Du Z.-J."/>
        </authorList>
    </citation>
    <scope>NUCLEOTIDE SEQUENCE</scope>
    <source>
        <strain evidence="1">C21-152</strain>
    </source>
</reference>
<dbReference type="RefSeq" id="WP_275568823.1">
    <property type="nucleotide sequence ID" value="NZ_JARGYC010000058.1"/>
</dbReference>
<dbReference type="PROSITE" id="PS51318">
    <property type="entry name" value="TAT"/>
    <property type="match status" value="1"/>
</dbReference>
<sequence>MSTDPKSRESRRSVLKHAVSAAILSATMGSFARTAAAQDRGAMVKLGIRGGGTLLLVNEGKDRWRAVVEADRMKDEKATGLLLLDNGKVVGLRDGYLRLGQFGAADSTFQETVFTQFTETGSRMGKDVLVSQVVLPRQVEDLRNLRAVTITPRVKLNMDQLQLKR</sequence>
<protein>
    <submittedName>
        <fullName evidence="1">Uncharacterized protein</fullName>
    </submittedName>
</protein>
<evidence type="ECO:0000313" key="2">
    <source>
        <dbReference type="Proteomes" id="UP001220964"/>
    </source>
</evidence>
<comment type="caution">
    <text evidence="1">The sequence shown here is derived from an EMBL/GenBank/DDBJ whole genome shotgun (WGS) entry which is preliminary data.</text>
</comment>
<name>A0AAE3NSG3_9RHOB</name>
<dbReference type="InterPro" id="IPR006311">
    <property type="entry name" value="TAT_signal"/>
</dbReference>
<evidence type="ECO:0000313" key="1">
    <source>
        <dbReference type="EMBL" id="MDF0602698.1"/>
    </source>
</evidence>
<keyword evidence="2" id="KW-1185">Reference proteome</keyword>
<dbReference type="EMBL" id="JARGYC010000058">
    <property type="protein sequence ID" value="MDF0602698.1"/>
    <property type="molecule type" value="Genomic_DNA"/>
</dbReference>
<gene>
    <name evidence="1" type="ORF">P1J78_18315</name>
</gene>
<dbReference type="Proteomes" id="UP001220964">
    <property type="component" value="Unassembled WGS sequence"/>
</dbReference>
<organism evidence="1 2">
    <name type="scientific">Psychromarinibacter sediminicola</name>
    <dbReference type="NCBI Taxonomy" id="3033385"/>
    <lineage>
        <taxon>Bacteria</taxon>
        <taxon>Pseudomonadati</taxon>
        <taxon>Pseudomonadota</taxon>
        <taxon>Alphaproteobacteria</taxon>
        <taxon>Rhodobacterales</taxon>
        <taxon>Paracoccaceae</taxon>
        <taxon>Psychromarinibacter</taxon>
    </lineage>
</organism>
<accession>A0AAE3NSG3</accession>
<proteinExistence type="predicted"/>
<dbReference type="AlphaFoldDB" id="A0AAE3NSG3"/>